<protein>
    <submittedName>
        <fullName evidence="1">Predicted protein</fullName>
    </submittedName>
</protein>
<reference evidence="1 2" key="1">
    <citation type="journal article" date="2008" name="Nature">
        <title>The genome of Laccaria bicolor provides insights into mycorrhizal symbiosis.</title>
        <authorList>
            <person name="Martin F."/>
            <person name="Aerts A."/>
            <person name="Ahren D."/>
            <person name="Brun A."/>
            <person name="Danchin E.G.J."/>
            <person name="Duchaussoy F."/>
            <person name="Gibon J."/>
            <person name="Kohler A."/>
            <person name="Lindquist E."/>
            <person name="Pereda V."/>
            <person name="Salamov A."/>
            <person name="Shapiro H.J."/>
            <person name="Wuyts J."/>
            <person name="Blaudez D."/>
            <person name="Buee M."/>
            <person name="Brokstein P."/>
            <person name="Canbaeck B."/>
            <person name="Cohen D."/>
            <person name="Courty P.E."/>
            <person name="Coutinho P.M."/>
            <person name="Delaruelle C."/>
            <person name="Detter J.C."/>
            <person name="Deveau A."/>
            <person name="DiFazio S."/>
            <person name="Duplessis S."/>
            <person name="Fraissinet-Tachet L."/>
            <person name="Lucic E."/>
            <person name="Frey-Klett P."/>
            <person name="Fourrey C."/>
            <person name="Feussner I."/>
            <person name="Gay G."/>
            <person name="Grimwood J."/>
            <person name="Hoegger P.J."/>
            <person name="Jain P."/>
            <person name="Kilaru S."/>
            <person name="Labbe J."/>
            <person name="Lin Y.C."/>
            <person name="Legue V."/>
            <person name="Le Tacon F."/>
            <person name="Marmeisse R."/>
            <person name="Melayah D."/>
            <person name="Montanini B."/>
            <person name="Muratet M."/>
            <person name="Nehls U."/>
            <person name="Niculita-Hirzel H."/>
            <person name="Oudot-Le Secq M.P."/>
            <person name="Peter M."/>
            <person name="Quesneville H."/>
            <person name="Rajashekar B."/>
            <person name="Reich M."/>
            <person name="Rouhier N."/>
            <person name="Schmutz J."/>
            <person name="Yin T."/>
            <person name="Chalot M."/>
            <person name="Henrissat B."/>
            <person name="Kuees U."/>
            <person name="Lucas S."/>
            <person name="Van de Peer Y."/>
            <person name="Podila G.K."/>
            <person name="Polle A."/>
            <person name="Pukkila P.J."/>
            <person name="Richardson P.M."/>
            <person name="Rouze P."/>
            <person name="Sanders I.R."/>
            <person name="Stajich J.E."/>
            <person name="Tunlid A."/>
            <person name="Tuskan G."/>
            <person name="Grigoriev I.V."/>
        </authorList>
    </citation>
    <scope>NUCLEOTIDE SEQUENCE [LARGE SCALE GENOMIC DNA]</scope>
    <source>
        <strain evidence="2">S238N-H82 / ATCC MYA-4686</strain>
    </source>
</reference>
<dbReference type="Proteomes" id="UP000001194">
    <property type="component" value="Unassembled WGS sequence"/>
</dbReference>
<sequence>MGTLSGVFRYLTTYTWSHFFLAGCKFSSVLIKRASSLLQLRPILTQNVDLLSIRC</sequence>
<dbReference type="AlphaFoldDB" id="B0CQC1"/>
<keyword evidence="2" id="KW-1185">Reference proteome</keyword>
<organism evidence="2">
    <name type="scientific">Laccaria bicolor (strain S238N-H82 / ATCC MYA-4686)</name>
    <name type="common">Bicoloured deceiver</name>
    <name type="synonym">Laccaria laccata var. bicolor</name>
    <dbReference type="NCBI Taxonomy" id="486041"/>
    <lineage>
        <taxon>Eukaryota</taxon>
        <taxon>Fungi</taxon>
        <taxon>Dikarya</taxon>
        <taxon>Basidiomycota</taxon>
        <taxon>Agaricomycotina</taxon>
        <taxon>Agaricomycetes</taxon>
        <taxon>Agaricomycetidae</taxon>
        <taxon>Agaricales</taxon>
        <taxon>Agaricineae</taxon>
        <taxon>Hydnangiaceae</taxon>
        <taxon>Laccaria</taxon>
    </lineage>
</organism>
<dbReference type="HOGENOM" id="CLU_3032734_0_0_1"/>
<dbReference type="EMBL" id="DS547091">
    <property type="protein sequence ID" value="EDR15528.1"/>
    <property type="molecule type" value="Genomic_DNA"/>
</dbReference>
<accession>B0CQC1</accession>
<name>B0CQC1_LACBS</name>
<evidence type="ECO:0000313" key="2">
    <source>
        <dbReference type="Proteomes" id="UP000001194"/>
    </source>
</evidence>
<dbReference type="InParanoid" id="B0CQC1"/>
<dbReference type="KEGG" id="lbc:LACBIDRAFT_302000"/>
<gene>
    <name evidence="1" type="ORF">LACBIDRAFT_302000</name>
</gene>
<dbReference type="GeneID" id="6069140"/>
<dbReference type="RefSeq" id="XP_001873736.1">
    <property type="nucleotide sequence ID" value="XM_001873701.1"/>
</dbReference>
<evidence type="ECO:0000313" key="1">
    <source>
        <dbReference type="EMBL" id="EDR15528.1"/>
    </source>
</evidence>
<proteinExistence type="predicted"/>